<sequence length="162" mass="17839">MTSRPTSLPLTCSHVLHMVQISSPQHLRHLTDSLTIQPTLSTAGTRDFPFPNPSHTTAKMAQSEAFQKAVVDSKKLTSKPSNEDLLEIYGLYKVATGEKIADAAKPGMFDLKGKAKYNAWQDVDNKGLTPEQAQEQYVAKIEEMKTKYGYDANKEPEAVGGN</sequence>
<dbReference type="Proteomes" id="UP000280685">
    <property type="component" value="Chromosome 1"/>
</dbReference>
<feature type="domain" description="ACB" evidence="3">
    <location>
        <begin position="62"/>
        <end position="150"/>
    </location>
</feature>
<organism evidence="4 5">
    <name type="scientific">Podospora comata</name>
    <dbReference type="NCBI Taxonomy" id="48703"/>
    <lineage>
        <taxon>Eukaryota</taxon>
        <taxon>Fungi</taxon>
        <taxon>Dikarya</taxon>
        <taxon>Ascomycota</taxon>
        <taxon>Pezizomycotina</taxon>
        <taxon>Sordariomycetes</taxon>
        <taxon>Sordariomycetidae</taxon>
        <taxon>Sordariales</taxon>
        <taxon>Podosporaceae</taxon>
        <taxon>Podospora</taxon>
    </lineage>
</organism>
<dbReference type="InterPro" id="IPR014352">
    <property type="entry name" value="FERM/acyl-CoA-bd_prot_sf"/>
</dbReference>
<name>A0ABY6S0T0_PODCO</name>
<keyword evidence="5" id="KW-1185">Reference proteome</keyword>
<dbReference type="InterPro" id="IPR035984">
    <property type="entry name" value="Acyl-CoA-binding_sf"/>
</dbReference>
<dbReference type="SUPFAM" id="SSF47027">
    <property type="entry name" value="Acyl-CoA binding protein"/>
    <property type="match status" value="1"/>
</dbReference>
<evidence type="ECO:0000256" key="2">
    <source>
        <dbReference type="ARBA" id="ARBA00023121"/>
    </source>
</evidence>
<evidence type="ECO:0000256" key="1">
    <source>
        <dbReference type="ARBA" id="ARBA00005567"/>
    </source>
</evidence>
<dbReference type="PRINTS" id="PR00689">
    <property type="entry name" value="ACOABINDINGP"/>
</dbReference>
<evidence type="ECO:0000313" key="5">
    <source>
        <dbReference type="Proteomes" id="UP000280685"/>
    </source>
</evidence>
<protein>
    <recommendedName>
        <fullName evidence="3">ACB domain-containing protein</fullName>
    </recommendedName>
</protein>
<dbReference type="EMBL" id="LR026964">
    <property type="protein sequence ID" value="VBB73920.1"/>
    <property type="molecule type" value="Genomic_DNA"/>
</dbReference>
<evidence type="ECO:0000259" key="3">
    <source>
        <dbReference type="PROSITE" id="PS51228"/>
    </source>
</evidence>
<dbReference type="PANTHER" id="PTHR23310">
    <property type="entry name" value="ACYL-COA-BINDING PROTEIN, ACBP"/>
    <property type="match status" value="1"/>
</dbReference>
<accession>A0ABY6S0T0</accession>
<reference evidence="4" key="1">
    <citation type="submission" date="2018-02" db="EMBL/GenBank/DDBJ databases">
        <authorList>
            <person name="Silar P."/>
        </authorList>
    </citation>
    <scope>NUCLEOTIDE SEQUENCE [LARGE SCALE GENOMIC DNA]</scope>
    <source>
        <strain evidence="4">T</strain>
    </source>
</reference>
<evidence type="ECO:0000313" key="4">
    <source>
        <dbReference type="EMBL" id="VBB73920.1"/>
    </source>
</evidence>
<keyword evidence="2" id="KW-0446">Lipid-binding</keyword>
<dbReference type="Gene3D" id="1.20.80.10">
    <property type="match status" value="1"/>
</dbReference>
<dbReference type="PANTHER" id="PTHR23310:SF62">
    <property type="entry name" value="ACYL-COA BINDING PROTEIN 1, ISOFORM A"/>
    <property type="match status" value="1"/>
</dbReference>
<proteinExistence type="inferred from homology"/>
<dbReference type="PROSITE" id="PS51228">
    <property type="entry name" value="ACB_2"/>
    <property type="match status" value="1"/>
</dbReference>
<gene>
    <name evidence="4" type="ORF">PODCO_122760</name>
</gene>
<comment type="similarity">
    <text evidence="1">Belongs to the ACBP family.</text>
</comment>
<dbReference type="Pfam" id="PF00887">
    <property type="entry name" value="ACBP"/>
    <property type="match status" value="1"/>
</dbReference>
<dbReference type="InterPro" id="IPR000582">
    <property type="entry name" value="Acyl-CoA-binding_protein"/>
</dbReference>